<proteinExistence type="inferred from homology"/>
<dbReference type="PROSITE" id="PS00571">
    <property type="entry name" value="AMIDASES"/>
    <property type="match status" value="1"/>
</dbReference>
<keyword evidence="3" id="KW-0472">Membrane</keyword>
<dbReference type="AlphaFoldDB" id="A0AAD9MWW3"/>
<keyword evidence="6" id="KW-1185">Reference proteome</keyword>
<feature type="domain" description="Amidase" evidence="4">
    <location>
        <begin position="75"/>
        <end position="512"/>
    </location>
</feature>
<dbReference type="PANTHER" id="PTHR43372:SF4">
    <property type="entry name" value="FATTY-ACID AMIDE HYDROLASE 2"/>
    <property type="match status" value="1"/>
</dbReference>
<dbReference type="PIRSF" id="PIRSF001221">
    <property type="entry name" value="Amidase_fungi"/>
    <property type="match status" value="1"/>
</dbReference>
<dbReference type="Proteomes" id="UP001208570">
    <property type="component" value="Unassembled WGS sequence"/>
</dbReference>
<keyword evidence="3" id="KW-0812">Transmembrane</keyword>
<evidence type="ECO:0000256" key="3">
    <source>
        <dbReference type="SAM" id="Phobius"/>
    </source>
</evidence>
<dbReference type="EMBL" id="JAODUP010000569">
    <property type="protein sequence ID" value="KAK2147128.1"/>
    <property type="molecule type" value="Genomic_DNA"/>
</dbReference>
<dbReference type="PANTHER" id="PTHR43372">
    <property type="entry name" value="FATTY-ACID AMIDE HYDROLASE"/>
    <property type="match status" value="1"/>
</dbReference>
<dbReference type="GO" id="GO:0012505">
    <property type="term" value="C:endomembrane system"/>
    <property type="evidence" value="ECO:0007669"/>
    <property type="project" value="TreeGrafter"/>
</dbReference>
<evidence type="ECO:0000313" key="5">
    <source>
        <dbReference type="EMBL" id="KAK2147128.1"/>
    </source>
</evidence>
<dbReference type="InterPro" id="IPR036928">
    <property type="entry name" value="AS_sf"/>
</dbReference>
<feature type="transmembrane region" description="Helical" evidence="3">
    <location>
        <begin position="21"/>
        <end position="41"/>
    </location>
</feature>
<keyword evidence="3" id="KW-1133">Transmembrane helix</keyword>
<organism evidence="5 6">
    <name type="scientific">Paralvinella palmiformis</name>
    <dbReference type="NCBI Taxonomy" id="53620"/>
    <lineage>
        <taxon>Eukaryota</taxon>
        <taxon>Metazoa</taxon>
        <taxon>Spiralia</taxon>
        <taxon>Lophotrochozoa</taxon>
        <taxon>Annelida</taxon>
        <taxon>Polychaeta</taxon>
        <taxon>Sedentaria</taxon>
        <taxon>Canalipalpata</taxon>
        <taxon>Terebellida</taxon>
        <taxon>Terebelliformia</taxon>
        <taxon>Alvinellidae</taxon>
        <taxon>Paralvinella</taxon>
    </lineage>
</organism>
<comment type="caution">
    <text evidence="5">The sequence shown here is derived from an EMBL/GenBank/DDBJ whole genome shotgun (WGS) entry which is preliminary data.</text>
</comment>
<sequence>MTTAMEPPMKITLAHHIFLSIVRAGFLFLVFIMRPIYFLLYEKETQLTKPSSPLLMKSATELADLIRKQVVTSSDVVKAYIEQIRAVNPILNAMVCHRFDKALVEAAEVDKLLQSGNIPDDWSPEKAPFLGVPITIKEAFALEGMPQSSGLLCRRLFFAKEDAEVVANLKKAGVIPLCVTNTSELCMWYESSNLVYGRTNNAYHHGRIVGGSSGGEACIISAAGSVIGIGSDIGGSIRMPANFNGIFGHKPTTGVVSNKGQHPIATNDASTFLCTGPMCRYAVDLIPMLKIMAGSGCRKMRLDNEVDVKQLKYYYMENDGGSYLSCPVDCQVEKRVRKAAEHFKSIGATVTKVNIQQLKHSLEIWITKMNTSGNESFCFLMGNSVKPVNPFVELQYWLLGCPRHTLPAITLGIAEKIRSSSDVEAALIKACEQLKDVFGELLKDDGVFLYPSHPVPAPYHHQPIFMWFNFAYTAIFNVLGLPVTQVPMGIGKERVPIGIQVVAGRHNDHLTLAVAKHMETVFGGWISPF</sequence>
<name>A0AAD9MWW3_9ANNE</name>
<dbReference type="InterPro" id="IPR020556">
    <property type="entry name" value="Amidase_CS"/>
</dbReference>
<evidence type="ECO:0000256" key="2">
    <source>
        <dbReference type="PIRSR" id="PIRSR001221-1"/>
    </source>
</evidence>
<feature type="active site" description="Charge relay system" evidence="2">
    <location>
        <position position="212"/>
    </location>
</feature>
<evidence type="ECO:0000256" key="1">
    <source>
        <dbReference type="ARBA" id="ARBA00009199"/>
    </source>
</evidence>
<dbReference type="InterPro" id="IPR023631">
    <property type="entry name" value="Amidase_dom"/>
</dbReference>
<accession>A0AAD9MWW3</accession>
<evidence type="ECO:0000313" key="6">
    <source>
        <dbReference type="Proteomes" id="UP001208570"/>
    </source>
</evidence>
<reference evidence="5" key="1">
    <citation type="journal article" date="2023" name="Mol. Biol. Evol.">
        <title>Third-Generation Sequencing Reveals the Adaptive Role of the Epigenome in Three Deep-Sea Polychaetes.</title>
        <authorList>
            <person name="Perez M."/>
            <person name="Aroh O."/>
            <person name="Sun Y."/>
            <person name="Lan Y."/>
            <person name="Juniper S.K."/>
            <person name="Young C.R."/>
            <person name="Angers B."/>
            <person name="Qian P.Y."/>
        </authorList>
    </citation>
    <scope>NUCLEOTIDE SEQUENCE</scope>
    <source>
        <strain evidence="5">P08H-3</strain>
    </source>
</reference>
<dbReference type="Gene3D" id="3.90.1300.10">
    <property type="entry name" value="Amidase signature (AS) domain"/>
    <property type="match status" value="1"/>
</dbReference>
<gene>
    <name evidence="5" type="ORF">LSH36_569g03078</name>
</gene>
<protein>
    <recommendedName>
        <fullName evidence="4">Amidase domain-containing protein</fullName>
    </recommendedName>
</protein>
<dbReference type="InterPro" id="IPR052739">
    <property type="entry name" value="FAAH2"/>
</dbReference>
<comment type="similarity">
    <text evidence="1">Belongs to the amidase family.</text>
</comment>
<dbReference type="SUPFAM" id="SSF75304">
    <property type="entry name" value="Amidase signature (AS) enzymes"/>
    <property type="match status" value="1"/>
</dbReference>
<dbReference type="Pfam" id="PF01425">
    <property type="entry name" value="Amidase"/>
    <property type="match status" value="1"/>
</dbReference>
<feature type="active site" description="Charge relay system" evidence="2">
    <location>
        <position position="137"/>
    </location>
</feature>
<evidence type="ECO:0000259" key="4">
    <source>
        <dbReference type="Pfam" id="PF01425"/>
    </source>
</evidence>
<feature type="active site" description="Acyl-ester intermediate" evidence="2">
    <location>
        <position position="236"/>
    </location>
</feature>